<dbReference type="AlphaFoldDB" id="A0A7X0RIJ4"/>
<gene>
    <name evidence="1" type="ORF">H5V45_16485</name>
</gene>
<keyword evidence="2" id="KW-1185">Reference proteome</keyword>
<reference evidence="1 2" key="1">
    <citation type="submission" date="2020-08" db="EMBL/GenBank/DDBJ databases">
        <authorList>
            <person name="Seo M.-J."/>
        </authorList>
    </citation>
    <scope>NUCLEOTIDE SEQUENCE [LARGE SCALE GENOMIC DNA]</scope>
    <source>
        <strain evidence="1 2">KIGAM211</strain>
    </source>
</reference>
<protein>
    <submittedName>
        <fullName evidence="1">Type IV toxin-antitoxin system AbiEi family antitoxin domain-containing protein</fullName>
    </submittedName>
</protein>
<dbReference type="Proteomes" id="UP000523955">
    <property type="component" value="Unassembled WGS sequence"/>
</dbReference>
<accession>A0A7X0RIJ4</accession>
<name>A0A7X0RIJ4_9ACTN</name>
<organism evidence="1 2">
    <name type="scientific">Nocardioides luti</name>
    <dbReference type="NCBI Taxonomy" id="2761101"/>
    <lineage>
        <taxon>Bacteria</taxon>
        <taxon>Bacillati</taxon>
        <taxon>Actinomycetota</taxon>
        <taxon>Actinomycetes</taxon>
        <taxon>Propionibacteriales</taxon>
        <taxon>Nocardioidaceae</taxon>
        <taxon>Nocardioides</taxon>
    </lineage>
</organism>
<evidence type="ECO:0000313" key="1">
    <source>
        <dbReference type="EMBL" id="MBB6628927.1"/>
    </source>
</evidence>
<dbReference type="RefSeq" id="WP_185253935.1">
    <property type="nucleotide sequence ID" value="NZ_JACKXE010000001.1"/>
</dbReference>
<sequence>MTARPPTKELPEPMLRRELLAVGFDDRAIARQVKHGQWIRIRHGAYVDRAAYSALQQDAKHAVRARAVLKAAKVDAVLSHASALWEYDAPTWGVDLTDVHLTRLDKEAGRPEAGVRQHCGTVLPGDVEVRNDVPVTSATRLALDMITVVDVEVALVIVNHLLHENLTSMALLNDRALGMAHWPNSLRAHVVLRLADGRCESIGESRTLFLLWKQGLPAPQPQYKVRDRTGRVIARVDFAWPEYGVFLEFDGRVKYLRDADAEDEDDVVTKVLREKRREERVRELTGWTCIRITWADLEHPRRTAQRIRALLFPATDAA</sequence>
<comment type="caution">
    <text evidence="1">The sequence shown here is derived from an EMBL/GenBank/DDBJ whole genome shotgun (WGS) entry which is preliminary data.</text>
</comment>
<evidence type="ECO:0000313" key="2">
    <source>
        <dbReference type="Proteomes" id="UP000523955"/>
    </source>
</evidence>
<proteinExistence type="predicted"/>
<dbReference type="EMBL" id="JACKXE010000001">
    <property type="protein sequence ID" value="MBB6628927.1"/>
    <property type="molecule type" value="Genomic_DNA"/>
</dbReference>